<keyword evidence="4" id="KW-0968">Cytoplasmic vesicle</keyword>
<dbReference type="InterPro" id="IPR008942">
    <property type="entry name" value="ENTH_VHS"/>
</dbReference>
<dbReference type="OrthoDB" id="331857at2759"/>
<feature type="region of interest" description="Disordered" evidence="5">
    <location>
        <begin position="907"/>
        <end position="952"/>
    </location>
</feature>
<evidence type="ECO:0000256" key="3">
    <source>
        <dbReference type="ARBA" id="ARBA00023034"/>
    </source>
</evidence>
<dbReference type="InterPro" id="IPR035802">
    <property type="entry name" value="ENTH/VHS_tepsin"/>
</dbReference>
<feature type="region of interest" description="Disordered" evidence="5">
    <location>
        <begin position="740"/>
        <end position="779"/>
    </location>
</feature>
<reference evidence="7 8" key="1">
    <citation type="submission" date="2017-09" db="EMBL/GenBank/DDBJ databases">
        <title>Genome sequencing of Besnoitia besnoiti strain Bb-Ger1.</title>
        <authorList>
            <person name="Schares G."/>
            <person name="Venepally P."/>
            <person name="Lorenzi H.A."/>
        </authorList>
    </citation>
    <scope>NUCLEOTIDE SEQUENCE [LARGE SCALE GENOMIC DNA]</scope>
    <source>
        <strain evidence="7 8">Bb-Ger1</strain>
    </source>
</reference>
<organism evidence="7 8">
    <name type="scientific">Besnoitia besnoiti</name>
    <name type="common">Apicomplexan protozoan</name>
    <dbReference type="NCBI Taxonomy" id="94643"/>
    <lineage>
        <taxon>Eukaryota</taxon>
        <taxon>Sar</taxon>
        <taxon>Alveolata</taxon>
        <taxon>Apicomplexa</taxon>
        <taxon>Conoidasida</taxon>
        <taxon>Coccidia</taxon>
        <taxon>Eucoccidiorida</taxon>
        <taxon>Eimeriorina</taxon>
        <taxon>Sarcocystidae</taxon>
        <taxon>Besnoitia</taxon>
    </lineage>
</organism>
<gene>
    <name evidence="7" type="ORF">BESB_015920</name>
</gene>
<dbReference type="Proteomes" id="UP000224006">
    <property type="component" value="Chromosome X"/>
</dbReference>
<dbReference type="GeneID" id="40306653"/>
<dbReference type="PANTHER" id="PTHR21514">
    <property type="entry name" value="AP-4 COMPLEX ACCESSORY SUBUNIT TEPSIN"/>
    <property type="match status" value="1"/>
</dbReference>
<evidence type="ECO:0000256" key="2">
    <source>
        <dbReference type="ARBA" id="ARBA00004601"/>
    </source>
</evidence>
<dbReference type="KEGG" id="bbes:BESB_015920"/>
<evidence type="ECO:0000256" key="5">
    <source>
        <dbReference type="SAM" id="MobiDB-lite"/>
    </source>
</evidence>
<accession>A0A2A9M4Y7</accession>
<dbReference type="GO" id="GO:0032588">
    <property type="term" value="C:trans-Golgi network membrane"/>
    <property type="evidence" value="ECO:0007669"/>
    <property type="project" value="TreeGrafter"/>
</dbReference>
<comment type="subcellular location">
    <subcellularLocation>
        <location evidence="1">Cytoplasmic vesicle</location>
    </subcellularLocation>
    <subcellularLocation>
        <location evidence="2">Golgi apparatus</location>
        <location evidence="2">trans-Golgi network</location>
    </subcellularLocation>
</comment>
<dbReference type="Gene3D" id="1.25.40.90">
    <property type="match status" value="1"/>
</dbReference>
<sequence>MDRTLLNKLTCSGEEMPAGYLYTELLACTNNLFLPGGVGPAGGAHSQFRLGRAAAGIAPEDTVVEILDYVTRKLERSDSDPFVKTKCLRLLKHLCERGHERIRSVIQRRYIHRIKNCQTYRGPPHPLQGDAPSAAVRAEAEACLRCLYAHENGGGGAGTPVVSIGATGRIEGFGPGALRASSGGFGPERGAPVIGGGEGALAGGGEGGRGGGTEYCGASWSSGVPSHMAGFGNPRFCHERQPSRGEQALQLISATASKILPTAVQEQLQRVVAGTRPTGPALETRKRQLPPAVVRARPLKLERWRRLPVAREWGVGVFLVFPLSAGLRNGPGGLLARWGVLFLRLVCEPEAWGQPAGPVLSPDLGGASSPASASSFSSSSSSAGALTFASASAVKDSAKNGSAVSTLLQSGEYENRVVEELLIPCGAKLTPSAATLSDFVSKCEPLDACVLGCVIQQKLEDPGVPWLSKLRLLTGCEALLAQERQRSGGRGAAGRGRFRDSDAAAAAREDASPLALGEVLAANAAEAIKACADLPQLKRPAAQVLRLLAAADGGGDSEAGEAKDDGRRRATTTSGSEEAETEPDAGVDLLDLGDEAPHARAPENGAFQREEDLLDLGSWAPDSSAGAAPETQTDGANASASAASLPQLSQDLLDVLSGDLASLSVSAQPQSAPSASASSSASSFFSGLVVKDRQWKERESTVGASATEGSLLSPAYALSVSAKKDVSAAAPAPPSQDVLQLDSLLSPSGDAGQASRGVLPFPRPTDALKPPPEATGKSPLPLSALAARQASASAASALLAPAQSRTAHLDSVFNSAGAMQLGAAQSGLTGYAALFPHSQGGAAPACAGSSSVSLLGSPLVSPTSFSKNANALGGGAASAFSLGTAAAPAREAAERVERNDVSFALPSQLGADASSPSSRRSPATVHGSSAGSRAAPGAKQDEARTKFAFVTS</sequence>
<dbReference type="CDD" id="cd03572">
    <property type="entry name" value="ENTH_like_Tepsin"/>
    <property type="match status" value="1"/>
</dbReference>
<evidence type="ECO:0000313" key="8">
    <source>
        <dbReference type="Proteomes" id="UP000224006"/>
    </source>
</evidence>
<keyword evidence="8" id="KW-1185">Reference proteome</keyword>
<protein>
    <recommendedName>
        <fullName evidence="6">ENTH domain-containing protein</fullName>
    </recommendedName>
</protein>
<evidence type="ECO:0000256" key="1">
    <source>
        <dbReference type="ARBA" id="ARBA00004541"/>
    </source>
</evidence>
<dbReference type="InterPro" id="IPR013809">
    <property type="entry name" value="ENTH"/>
</dbReference>
<evidence type="ECO:0000259" key="6">
    <source>
        <dbReference type="Pfam" id="PF01417"/>
    </source>
</evidence>
<dbReference type="RefSeq" id="XP_029216283.1">
    <property type="nucleotide sequence ID" value="XM_029360307.1"/>
</dbReference>
<dbReference type="VEuPathDB" id="ToxoDB:BESB_015920"/>
<feature type="region of interest" description="Disordered" evidence="5">
    <location>
        <begin position="553"/>
        <end position="590"/>
    </location>
</feature>
<proteinExistence type="predicted"/>
<dbReference type="PANTHER" id="PTHR21514:SF0">
    <property type="entry name" value="AP-4 COMPLEX ACCESSORY SUBUNIT TEPSIN"/>
    <property type="match status" value="1"/>
</dbReference>
<evidence type="ECO:0000256" key="4">
    <source>
        <dbReference type="ARBA" id="ARBA00023329"/>
    </source>
</evidence>
<evidence type="ECO:0000313" key="7">
    <source>
        <dbReference type="EMBL" id="PFH32274.1"/>
    </source>
</evidence>
<dbReference type="AlphaFoldDB" id="A0A2A9M4Y7"/>
<feature type="region of interest" description="Disordered" evidence="5">
    <location>
        <begin position="617"/>
        <end position="642"/>
    </location>
</feature>
<comment type="caution">
    <text evidence="7">The sequence shown here is derived from an EMBL/GenBank/DDBJ whole genome shotgun (WGS) entry which is preliminary data.</text>
</comment>
<dbReference type="STRING" id="94643.A0A2A9M4Y7"/>
<feature type="domain" description="ENTH" evidence="6">
    <location>
        <begin position="61"/>
        <end position="148"/>
    </location>
</feature>
<dbReference type="GO" id="GO:0031410">
    <property type="term" value="C:cytoplasmic vesicle"/>
    <property type="evidence" value="ECO:0007669"/>
    <property type="project" value="UniProtKB-SubCell"/>
</dbReference>
<dbReference type="InterPro" id="IPR039273">
    <property type="entry name" value="TEPSIN"/>
</dbReference>
<feature type="compositionally biased region" description="Low complexity" evidence="5">
    <location>
        <begin position="913"/>
        <end position="938"/>
    </location>
</feature>
<keyword evidence="3" id="KW-0333">Golgi apparatus</keyword>
<dbReference type="Pfam" id="PF01417">
    <property type="entry name" value="ENTH"/>
    <property type="match status" value="1"/>
</dbReference>
<dbReference type="EMBL" id="NWUJ01000011">
    <property type="protein sequence ID" value="PFH32274.1"/>
    <property type="molecule type" value="Genomic_DNA"/>
</dbReference>
<name>A0A2A9M4Y7_BESBE</name>